<feature type="region of interest" description="Disordered" evidence="1">
    <location>
        <begin position="225"/>
        <end position="244"/>
    </location>
</feature>
<accession>A0AAD1UK95</accession>
<comment type="caution">
    <text evidence="2">The sequence shown here is derived from an EMBL/GenBank/DDBJ whole genome shotgun (WGS) entry which is preliminary data.</text>
</comment>
<evidence type="ECO:0000313" key="3">
    <source>
        <dbReference type="Proteomes" id="UP001295684"/>
    </source>
</evidence>
<name>A0AAD1UK95_EUPCR</name>
<reference evidence="2" key="1">
    <citation type="submission" date="2023-07" db="EMBL/GenBank/DDBJ databases">
        <authorList>
            <consortium name="AG Swart"/>
            <person name="Singh M."/>
            <person name="Singh A."/>
            <person name="Seah K."/>
            <person name="Emmerich C."/>
        </authorList>
    </citation>
    <scope>NUCLEOTIDE SEQUENCE</scope>
    <source>
        <strain evidence="2">DP1</strain>
    </source>
</reference>
<evidence type="ECO:0000256" key="1">
    <source>
        <dbReference type="SAM" id="MobiDB-lite"/>
    </source>
</evidence>
<dbReference type="EMBL" id="CAMPGE010009481">
    <property type="protein sequence ID" value="CAI2368347.1"/>
    <property type="molecule type" value="Genomic_DNA"/>
</dbReference>
<protein>
    <submittedName>
        <fullName evidence="2">Uncharacterized protein</fullName>
    </submittedName>
</protein>
<evidence type="ECO:0000313" key="2">
    <source>
        <dbReference type="EMBL" id="CAI2368347.1"/>
    </source>
</evidence>
<dbReference type="Proteomes" id="UP001295684">
    <property type="component" value="Unassembled WGS sequence"/>
</dbReference>
<gene>
    <name evidence="2" type="ORF">ECRASSUSDP1_LOCUS9638</name>
</gene>
<dbReference type="AlphaFoldDB" id="A0AAD1UK95"/>
<proteinExistence type="predicted"/>
<keyword evidence="3" id="KW-1185">Reference proteome</keyword>
<organism evidence="2 3">
    <name type="scientific">Euplotes crassus</name>
    <dbReference type="NCBI Taxonomy" id="5936"/>
    <lineage>
        <taxon>Eukaryota</taxon>
        <taxon>Sar</taxon>
        <taxon>Alveolata</taxon>
        <taxon>Ciliophora</taxon>
        <taxon>Intramacronucleata</taxon>
        <taxon>Spirotrichea</taxon>
        <taxon>Hypotrichia</taxon>
        <taxon>Euplotida</taxon>
        <taxon>Euplotidae</taxon>
        <taxon>Moneuplotes</taxon>
    </lineage>
</organism>
<sequence length="272" mass="31107">MESSNTSEASSFMGFNDLMKSLCIESKTEFSAPCDYDMNQENSAISQINDFSSQNEDTMELSNIFNKNDAHSYIGHIDREDEDEIEEIEEVEIEPNKENHDPNTQQNKVRKYVYIGPNCGSFCKIRDYTSSNLLDISLNSLPKRSIRKNANPFIMKEEPEKVSVKRPSLSQPTFEMDSPSTNGFVPFNSLFPITKEESKEAPDAKEEPDFEVLSDELLNQMAENYGLKQMKEKKGGSKSGSKYSTTSRARMISLLTKVWKYEAYNIFDMDDF</sequence>